<reference evidence="2 3" key="1">
    <citation type="journal article" date="2015" name="Genome Biol.">
        <title>Comparative genomics of Steinernema reveals deeply conserved gene regulatory networks.</title>
        <authorList>
            <person name="Dillman A.R."/>
            <person name="Macchietto M."/>
            <person name="Porter C.F."/>
            <person name="Rogers A."/>
            <person name="Williams B."/>
            <person name="Antoshechkin I."/>
            <person name="Lee M.M."/>
            <person name="Goodwin Z."/>
            <person name="Lu X."/>
            <person name="Lewis E.E."/>
            <person name="Goodrich-Blair H."/>
            <person name="Stock S.P."/>
            <person name="Adams B.J."/>
            <person name="Sternberg P.W."/>
            <person name="Mortazavi A."/>
        </authorList>
    </citation>
    <scope>NUCLEOTIDE SEQUENCE [LARGE SCALE GENOMIC DNA]</scope>
    <source>
        <strain evidence="2 3">ALL</strain>
    </source>
</reference>
<sequence>MRRMLQECTNRVDQIAVTIIDERTDWILIALAVIGLVAIVFVFAAFLLWNYRATKRRKKFLQNKKRHSSYYGETVRGRDTSVKEQDETVVMLALGLRRMFPMMPDAGKGGIHRKRNSYMAIT</sequence>
<feature type="transmembrane region" description="Helical" evidence="1">
    <location>
        <begin position="26"/>
        <end position="49"/>
    </location>
</feature>
<accession>A0A4U5MDQ6</accession>
<keyword evidence="1" id="KW-0472">Membrane</keyword>
<name>A0A4U5MDQ6_STECR</name>
<evidence type="ECO:0000256" key="1">
    <source>
        <dbReference type="SAM" id="Phobius"/>
    </source>
</evidence>
<dbReference type="AlphaFoldDB" id="A0A4U5MDQ6"/>
<proteinExistence type="predicted"/>
<keyword evidence="1" id="KW-1133">Transmembrane helix</keyword>
<evidence type="ECO:0000313" key="3">
    <source>
        <dbReference type="Proteomes" id="UP000298663"/>
    </source>
</evidence>
<dbReference type="EMBL" id="AZBU02000008">
    <property type="protein sequence ID" value="TKR67297.1"/>
    <property type="molecule type" value="Genomic_DNA"/>
</dbReference>
<reference evidence="2 3" key="2">
    <citation type="journal article" date="2019" name="G3 (Bethesda)">
        <title>Hybrid Assembly of the Genome of the Entomopathogenic Nematode Steinernema carpocapsae Identifies the X-Chromosome.</title>
        <authorList>
            <person name="Serra L."/>
            <person name="Macchietto M."/>
            <person name="Macias-Munoz A."/>
            <person name="McGill C.J."/>
            <person name="Rodriguez I.M."/>
            <person name="Rodriguez B."/>
            <person name="Murad R."/>
            <person name="Mortazavi A."/>
        </authorList>
    </citation>
    <scope>NUCLEOTIDE SEQUENCE [LARGE SCALE GENOMIC DNA]</scope>
    <source>
        <strain evidence="2 3">ALL</strain>
    </source>
</reference>
<evidence type="ECO:0000313" key="2">
    <source>
        <dbReference type="EMBL" id="TKR67297.1"/>
    </source>
</evidence>
<comment type="caution">
    <text evidence="2">The sequence shown here is derived from an EMBL/GenBank/DDBJ whole genome shotgun (WGS) entry which is preliminary data.</text>
</comment>
<protein>
    <submittedName>
        <fullName evidence="2">Uncharacterized protein</fullName>
    </submittedName>
</protein>
<gene>
    <name evidence="2" type="ORF">L596_023473</name>
</gene>
<organism evidence="2 3">
    <name type="scientific">Steinernema carpocapsae</name>
    <name type="common">Entomopathogenic nematode</name>
    <dbReference type="NCBI Taxonomy" id="34508"/>
    <lineage>
        <taxon>Eukaryota</taxon>
        <taxon>Metazoa</taxon>
        <taxon>Ecdysozoa</taxon>
        <taxon>Nematoda</taxon>
        <taxon>Chromadorea</taxon>
        <taxon>Rhabditida</taxon>
        <taxon>Tylenchina</taxon>
        <taxon>Panagrolaimomorpha</taxon>
        <taxon>Strongyloidoidea</taxon>
        <taxon>Steinernematidae</taxon>
        <taxon>Steinernema</taxon>
    </lineage>
</organism>
<keyword evidence="1" id="KW-0812">Transmembrane</keyword>
<keyword evidence="3" id="KW-1185">Reference proteome</keyword>
<dbReference type="Proteomes" id="UP000298663">
    <property type="component" value="Unassembled WGS sequence"/>
</dbReference>